<protein>
    <submittedName>
        <fullName evidence="2">D-aminoacylase</fullName>
    </submittedName>
</protein>
<accession>A0A6H2DJD0</accession>
<name>A0A6H2DJD0_9SPHN</name>
<sequence length="570" mass="60897">MSDYDLVIRGGTIVDGTGGSEREGDLAIGNGKIAAIGDVGGNGAEEIDASCCIVTPGFVDIHTHYDGQCIWSEELSPSSSHGVTTVAMGNCGVGFAPCRKEDQALLINVMEGVEDIPGVVMTEGLPWDWESFPEYLDRVDAGKRDIDVAAYLPHSPLRVFVMGERGAAQEPATDNDLAKMRALAKEAIEAGALGFATSRLSIHKTADGGSIPTFDADVKELSEICSGMSDAGSGTFQIVLDAFSGWDKEYPVIEKVMAASGRPATFTLASGNDGPPRWRKVLDMIEQSRSEGHQVTAQVLPRPIGLIAGLELTVHPFVLCPSWQKIAGLPITEQVKAMRDPDLRKALLSEDFAQGHPFNELARNWDWMFPLDDPPNYAPPKETSMAGQAAARGCTPQEVAYDRILETDGNGLFLAALGNYENASLESAHEMLSHPQCVPALGDGGAHYGAICDASYSTYLLTQYVRDGNGLSFSLPEAVHMLSAKTAQAAGFHDRGVLKVGAKADINVINLDKLKLHLPEIVRDLPAGGRRLHQQATGYDATIVSGEIIRRFDQSTGARPGKLVRGAQAG</sequence>
<dbReference type="PANTHER" id="PTHR11647:SF1">
    <property type="entry name" value="COLLAPSIN RESPONSE MEDIATOR PROTEIN"/>
    <property type="match status" value="1"/>
</dbReference>
<evidence type="ECO:0000313" key="3">
    <source>
        <dbReference type="Proteomes" id="UP000501600"/>
    </source>
</evidence>
<evidence type="ECO:0000313" key="2">
    <source>
        <dbReference type="EMBL" id="QJB68782.1"/>
    </source>
</evidence>
<dbReference type="CDD" id="cd01297">
    <property type="entry name" value="D-aminoacylase"/>
    <property type="match status" value="1"/>
</dbReference>
<dbReference type="PANTHER" id="PTHR11647">
    <property type="entry name" value="HYDRANTOINASE/DIHYDROPYRIMIDINASE FAMILY MEMBER"/>
    <property type="match status" value="1"/>
</dbReference>
<dbReference type="KEGG" id="phao:HF685_05390"/>
<dbReference type="Proteomes" id="UP000501600">
    <property type="component" value="Chromosome"/>
</dbReference>
<dbReference type="SUPFAM" id="SSF51556">
    <property type="entry name" value="Metallo-dependent hydrolases"/>
    <property type="match status" value="1"/>
</dbReference>
<dbReference type="Pfam" id="PF07969">
    <property type="entry name" value="Amidohydro_3"/>
    <property type="match status" value="1"/>
</dbReference>
<dbReference type="Gene3D" id="2.30.40.10">
    <property type="entry name" value="Urease, subunit C, domain 1"/>
    <property type="match status" value="2"/>
</dbReference>
<dbReference type="Gene3D" id="3.20.20.140">
    <property type="entry name" value="Metal-dependent hydrolases"/>
    <property type="match status" value="1"/>
</dbReference>
<dbReference type="GO" id="GO:0016812">
    <property type="term" value="F:hydrolase activity, acting on carbon-nitrogen (but not peptide) bonds, in cyclic amides"/>
    <property type="evidence" value="ECO:0007669"/>
    <property type="project" value="TreeGrafter"/>
</dbReference>
<dbReference type="InterPro" id="IPR050378">
    <property type="entry name" value="Metallo-dep_Hydrolases_sf"/>
</dbReference>
<reference evidence="2 3" key="1">
    <citation type="submission" date="2020-04" db="EMBL/GenBank/DDBJ databases">
        <title>Genome sequence for Sphingorhabdus sp. strain M1.</title>
        <authorList>
            <person name="Park S.-J."/>
        </authorList>
    </citation>
    <scope>NUCLEOTIDE SEQUENCE [LARGE SCALE GENOMIC DNA]</scope>
    <source>
        <strain evidence="2 3">JK6</strain>
    </source>
</reference>
<dbReference type="GO" id="GO:0005829">
    <property type="term" value="C:cytosol"/>
    <property type="evidence" value="ECO:0007669"/>
    <property type="project" value="TreeGrafter"/>
</dbReference>
<organism evidence="2 3">
    <name type="scientific">Parasphingorhabdus halotolerans</name>
    <dbReference type="NCBI Taxonomy" id="2725558"/>
    <lineage>
        <taxon>Bacteria</taxon>
        <taxon>Pseudomonadati</taxon>
        <taxon>Pseudomonadota</taxon>
        <taxon>Alphaproteobacteria</taxon>
        <taxon>Sphingomonadales</taxon>
        <taxon>Sphingomonadaceae</taxon>
        <taxon>Parasphingorhabdus</taxon>
    </lineage>
</organism>
<dbReference type="EMBL" id="CP051217">
    <property type="protein sequence ID" value="QJB68782.1"/>
    <property type="molecule type" value="Genomic_DNA"/>
</dbReference>
<proteinExistence type="predicted"/>
<dbReference type="RefSeq" id="WP_168818624.1">
    <property type="nucleotide sequence ID" value="NZ_CP051217.1"/>
</dbReference>
<keyword evidence="3" id="KW-1185">Reference proteome</keyword>
<dbReference type="InterPro" id="IPR013108">
    <property type="entry name" value="Amidohydro_3"/>
</dbReference>
<gene>
    <name evidence="2" type="ORF">HF685_05390</name>
</gene>
<dbReference type="AlphaFoldDB" id="A0A6H2DJD0"/>
<dbReference type="InterPro" id="IPR032466">
    <property type="entry name" value="Metal_Hydrolase"/>
</dbReference>
<dbReference type="SUPFAM" id="SSF51338">
    <property type="entry name" value="Composite domain of metallo-dependent hydrolases"/>
    <property type="match status" value="1"/>
</dbReference>
<evidence type="ECO:0000259" key="1">
    <source>
        <dbReference type="Pfam" id="PF07969"/>
    </source>
</evidence>
<feature type="domain" description="Amidohydrolase 3" evidence="1">
    <location>
        <begin position="45"/>
        <end position="549"/>
    </location>
</feature>
<dbReference type="InterPro" id="IPR011059">
    <property type="entry name" value="Metal-dep_hydrolase_composite"/>
</dbReference>